<evidence type="ECO:0000313" key="4">
    <source>
        <dbReference type="EMBL" id="QOY87438.1"/>
    </source>
</evidence>
<evidence type="ECO:0000259" key="3">
    <source>
        <dbReference type="Pfam" id="PF07589"/>
    </source>
</evidence>
<keyword evidence="2" id="KW-0732">Signal</keyword>
<dbReference type="PANTHER" id="PTHR33683">
    <property type="entry name" value="1, PUTATIVE-RELATED"/>
    <property type="match status" value="1"/>
</dbReference>
<keyword evidence="1" id="KW-0812">Transmembrane</keyword>
<organism evidence="4 5">
    <name type="scientific">Paludibaculum fermentans</name>
    <dbReference type="NCBI Taxonomy" id="1473598"/>
    <lineage>
        <taxon>Bacteria</taxon>
        <taxon>Pseudomonadati</taxon>
        <taxon>Acidobacteriota</taxon>
        <taxon>Terriglobia</taxon>
        <taxon>Bryobacterales</taxon>
        <taxon>Bryobacteraceae</taxon>
        <taxon>Paludibaculum</taxon>
    </lineage>
</organism>
<evidence type="ECO:0000256" key="2">
    <source>
        <dbReference type="SAM" id="SignalP"/>
    </source>
</evidence>
<sequence length="210" mass="21512">MKAVFLLATLVVPGLSYGATLNAASVANNGAGGIFMAITAAGSAITVTSFDLFFDGAAPGTSPVEVYTRPGTYTGFENSNAGWTLTQTVVANTPGTTATLAPLTLTTGITIGAGQTLAVYLQSTSFLNGIYYNGNFQAPPTTTWSNVDLSLFSDTAMIGDVAFSGSLFTSRTLAGNVNYSLGTAAVPEPGTVSLLGLGFAGLVWLRRRRA</sequence>
<evidence type="ECO:0000256" key="1">
    <source>
        <dbReference type="SAM" id="Phobius"/>
    </source>
</evidence>
<feature type="transmembrane region" description="Helical" evidence="1">
    <location>
        <begin position="33"/>
        <end position="54"/>
    </location>
</feature>
<dbReference type="InterPro" id="IPR013424">
    <property type="entry name" value="Ice-binding_C"/>
</dbReference>
<dbReference type="NCBIfam" id="TIGR02595">
    <property type="entry name" value="PEP_CTERM"/>
    <property type="match status" value="1"/>
</dbReference>
<accession>A0A7S7NPK2</accession>
<keyword evidence="1" id="KW-0472">Membrane</keyword>
<name>A0A7S7NPK2_PALFE</name>
<dbReference type="Proteomes" id="UP000593892">
    <property type="component" value="Chromosome"/>
</dbReference>
<dbReference type="EMBL" id="CP063849">
    <property type="protein sequence ID" value="QOY87438.1"/>
    <property type="molecule type" value="Genomic_DNA"/>
</dbReference>
<dbReference type="KEGG" id="pfer:IRI77_32545"/>
<evidence type="ECO:0000313" key="5">
    <source>
        <dbReference type="Proteomes" id="UP000593892"/>
    </source>
</evidence>
<protein>
    <submittedName>
        <fullName evidence="4">PEP-CTERM sorting domain-containing protein</fullName>
    </submittedName>
</protein>
<keyword evidence="1" id="KW-1133">Transmembrane helix</keyword>
<keyword evidence="5" id="KW-1185">Reference proteome</keyword>
<dbReference type="AlphaFoldDB" id="A0A7S7NPK2"/>
<feature type="signal peptide" evidence="2">
    <location>
        <begin position="1"/>
        <end position="18"/>
    </location>
</feature>
<gene>
    <name evidence="4" type="ORF">IRI77_32545</name>
</gene>
<reference evidence="4 5" key="1">
    <citation type="submission" date="2020-10" db="EMBL/GenBank/DDBJ databases">
        <title>Complete genome sequence of Paludibaculum fermentans P105T, a facultatively anaerobic acidobacterium capable of dissimilatory Fe(III) reduction.</title>
        <authorList>
            <person name="Dedysh S.N."/>
            <person name="Beletsky A.V."/>
            <person name="Kulichevskaya I.S."/>
            <person name="Mardanov A.V."/>
            <person name="Ravin N.V."/>
        </authorList>
    </citation>
    <scope>NUCLEOTIDE SEQUENCE [LARGE SCALE GENOMIC DNA]</scope>
    <source>
        <strain evidence="4 5">P105</strain>
    </source>
</reference>
<proteinExistence type="predicted"/>
<dbReference type="PANTHER" id="PTHR33683:SF46">
    <property type="entry name" value="SUSHI DOMAIN-CONTAINING PROTEIN"/>
    <property type="match status" value="1"/>
</dbReference>
<dbReference type="Pfam" id="PF07589">
    <property type="entry name" value="PEP-CTERM"/>
    <property type="match status" value="1"/>
</dbReference>
<dbReference type="RefSeq" id="WP_194449107.1">
    <property type="nucleotide sequence ID" value="NZ_CP063849.1"/>
</dbReference>
<feature type="chain" id="PRO_5032625661" evidence="2">
    <location>
        <begin position="19"/>
        <end position="210"/>
    </location>
</feature>
<feature type="domain" description="Ice-binding protein C-terminal" evidence="3">
    <location>
        <begin position="185"/>
        <end position="207"/>
    </location>
</feature>